<dbReference type="SMART" id="SM00025">
    <property type="entry name" value="Pumilio"/>
    <property type="match status" value="8"/>
</dbReference>
<sequence>MSNNSMNNVAAMSFGSPRERRPSSSKLLGRQSFELDENSKHSDEYGAQNSQEKTLFSTLDRSISALGTSRLANQSTFKMNVEHHRQSHEAAIESDPMEELLAQLSEQQRLSFQQGTATTCDLDLASHMSHLTLESQENINPQSLPTPTEDGNSAELAANSETTSATDPLATPDEVLALKIELARAQSQISLLGHELAQQRVPKADMDAADHQASTSSVSMAGHAGPSSRIPPPPYNPHGISPQPRASVNPWGAPVQEDMPTETPVEHMSATSLGFNRARGIWNNARTTFGTQYSQVSLPPADDLHSPPWGNSNRAAMQSAATYDAPGSYGAPAPGYFSRPDRSGAKNNVARPSHRRGNRFDNPSRHGNSTFNNNYSGFDMNTAYQHSRYDAVPTNASPGLLVTGYQRSGGYSGTTLSPHAAEFTSASSGLAPWKNDAGCPRPVYVFTKLTNLVMQSSTTSDGPTYLPATEPLNYRRLLDRNVTCDWKYIVDKIVCNNDQQASIFLQQKLKVGTPEQKYAIVEAIVSQAYPLMVNRFGNFLVQRCFEHGTPEQVVKIADAIRGNTLNLSMDAFGCHVIQKAFDSVPEDYKAIMVHELLRRIPETVVHRYACHVWQKLFELRWTETPPQIMAHVNEALEGMWHEVALGETGSLVVQNIFENCLEEDKRPCIEEVLANIDIVAHGQFGNWCIQHICEHGAPADRSRAIDHVIRFAAEYSMDQFASKVVEKCLKIRGPEFLGRYLDRVCEGRVDRPRIPLIDIASDQYGNYLIQYILTHSNQIHREMVAAHIRKHMVSLRGSKFGSRVGMLCTNHASATRPGPPVGPGMGRGGMNGRFSNPAFNR</sequence>
<dbReference type="InterPro" id="IPR033712">
    <property type="entry name" value="Pumilio_RNA-bd"/>
</dbReference>
<evidence type="ECO:0000256" key="4">
    <source>
        <dbReference type="SAM" id="MobiDB-lite"/>
    </source>
</evidence>
<comment type="caution">
    <text evidence="6">The sequence shown here is derived from an EMBL/GenBank/DDBJ whole genome shotgun (WGS) entry which is preliminary data.</text>
</comment>
<dbReference type="PANTHER" id="PTHR12537:SF48">
    <property type="entry name" value="MEIOTIC COILED-COIL PROTEIN 2"/>
    <property type="match status" value="1"/>
</dbReference>
<evidence type="ECO:0000313" key="6">
    <source>
        <dbReference type="EMBL" id="KAK0740651.1"/>
    </source>
</evidence>
<dbReference type="EMBL" id="JAUKUD010000006">
    <property type="protein sequence ID" value="KAK0740651.1"/>
    <property type="molecule type" value="Genomic_DNA"/>
</dbReference>
<feature type="compositionally biased region" description="Polar residues" evidence="4">
    <location>
        <begin position="137"/>
        <end position="151"/>
    </location>
</feature>
<dbReference type="Pfam" id="PF00806">
    <property type="entry name" value="PUF"/>
    <property type="match status" value="8"/>
</dbReference>
<dbReference type="InterPro" id="IPR011989">
    <property type="entry name" value="ARM-like"/>
</dbReference>
<keyword evidence="7" id="KW-1185">Reference proteome</keyword>
<feature type="compositionally biased region" description="Low complexity" evidence="4">
    <location>
        <begin position="1"/>
        <end position="13"/>
    </location>
</feature>
<feature type="repeat" description="Pumilio" evidence="3">
    <location>
        <begin position="559"/>
        <end position="594"/>
    </location>
</feature>
<reference evidence="6" key="1">
    <citation type="submission" date="2023-06" db="EMBL/GenBank/DDBJ databases">
        <title>Genome-scale phylogeny and comparative genomics of the fungal order Sordariales.</title>
        <authorList>
            <consortium name="Lawrence Berkeley National Laboratory"/>
            <person name="Hensen N."/>
            <person name="Bonometti L."/>
            <person name="Westerberg I."/>
            <person name="Brannstrom I.O."/>
            <person name="Guillou S."/>
            <person name="Cros-Aarteil S."/>
            <person name="Calhoun S."/>
            <person name="Haridas S."/>
            <person name="Kuo A."/>
            <person name="Mondo S."/>
            <person name="Pangilinan J."/>
            <person name="Riley R."/>
            <person name="LaButti K."/>
            <person name="Andreopoulos B."/>
            <person name="Lipzen A."/>
            <person name="Chen C."/>
            <person name="Yanf M."/>
            <person name="Daum C."/>
            <person name="Ng V."/>
            <person name="Clum A."/>
            <person name="Steindorff A."/>
            <person name="Ohm R."/>
            <person name="Martin F."/>
            <person name="Silar P."/>
            <person name="Natvig D."/>
            <person name="Lalanne C."/>
            <person name="Gautier V."/>
            <person name="Ament-velasquez S.L."/>
            <person name="Kruys A."/>
            <person name="Hutchinson M.I."/>
            <person name="Powell A.J."/>
            <person name="Barry K."/>
            <person name="Miller A.N."/>
            <person name="Grigoriev I.V."/>
            <person name="Debuchy R."/>
            <person name="Gladieux P."/>
            <person name="Thoren M.H."/>
            <person name="Johannesson H."/>
        </authorList>
    </citation>
    <scope>NUCLEOTIDE SEQUENCE</scope>
    <source>
        <strain evidence="6">SMH3187-1</strain>
    </source>
</reference>
<dbReference type="SUPFAM" id="SSF48371">
    <property type="entry name" value="ARM repeat"/>
    <property type="match status" value="1"/>
</dbReference>
<evidence type="ECO:0000259" key="5">
    <source>
        <dbReference type="PROSITE" id="PS50303"/>
    </source>
</evidence>
<dbReference type="AlphaFoldDB" id="A0AA40EJV8"/>
<dbReference type="Gene3D" id="1.25.10.10">
    <property type="entry name" value="Leucine-rich Repeat Variant"/>
    <property type="match status" value="1"/>
</dbReference>
<evidence type="ECO:0000256" key="3">
    <source>
        <dbReference type="PROSITE-ProRule" id="PRU00317"/>
    </source>
</evidence>
<dbReference type="PANTHER" id="PTHR12537">
    <property type="entry name" value="RNA BINDING PROTEIN PUMILIO-RELATED"/>
    <property type="match status" value="1"/>
</dbReference>
<proteinExistence type="predicted"/>
<feature type="repeat" description="Pumilio" evidence="3">
    <location>
        <begin position="523"/>
        <end position="558"/>
    </location>
</feature>
<dbReference type="GO" id="GO:0003730">
    <property type="term" value="F:mRNA 3'-UTR binding"/>
    <property type="evidence" value="ECO:0007669"/>
    <property type="project" value="TreeGrafter"/>
</dbReference>
<evidence type="ECO:0000256" key="1">
    <source>
        <dbReference type="ARBA" id="ARBA00022737"/>
    </source>
</evidence>
<evidence type="ECO:0000256" key="2">
    <source>
        <dbReference type="ARBA" id="ARBA00024893"/>
    </source>
</evidence>
<dbReference type="PROSITE" id="PS50303">
    <property type="entry name" value="PUM_HD"/>
    <property type="match status" value="1"/>
</dbReference>
<dbReference type="CDD" id="cd07920">
    <property type="entry name" value="Pumilio"/>
    <property type="match status" value="1"/>
</dbReference>
<protein>
    <submittedName>
        <fullName evidence="6">Armadillo-type protein</fullName>
    </submittedName>
</protein>
<accession>A0AA40EJV8</accession>
<organism evidence="6 7">
    <name type="scientific">Schizothecium vesticola</name>
    <dbReference type="NCBI Taxonomy" id="314040"/>
    <lineage>
        <taxon>Eukaryota</taxon>
        <taxon>Fungi</taxon>
        <taxon>Dikarya</taxon>
        <taxon>Ascomycota</taxon>
        <taxon>Pezizomycotina</taxon>
        <taxon>Sordariomycetes</taxon>
        <taxon>Sordariomycetidae</taxon>
        <taxon>Sordariales</taxon>
        <taxon>Schizotheciaceae</taxon>
        <taxon>Schizothecium</taxon>
    </lineage>
</organism>
<feature type="region of interest" description="Disordered" evidence="4">
    <location>
        <begin position="137"/>
        <end position="170"/>
    </location>
</feature>
<feature type="domain" description="PUM-HD" evidence="5">
    <location>
        <begin position="460"/>
        <end position="812"/>
    </location>
</feature>
<feature type="repeat" description="Pumilio" evidence="3">
    <location>
        <begin position="748"/>
        <end position="786"/>
    </location>
</feature>
<feature type="region of interest" description="Disordered" evidence="4">
    <location>
        <begin position="332"/>
        <end position="373"/>
    </location>
</feature>
<name>A0AA40EJV8_9PEZI</name>
<feature type="region of interest" description="Disordered" evidence="4">
    <location>
        <begin position="1"/>
        <end position="52"/>
    </location>
</feature>
<dbReference type="InterPro" id="IPR016024">
    <property type="entry name" value="ARM-type_fold"/>
</dbReference>
<feature type="region of interest" description="Disordered" evidence="4">
    <location>
        <begin position="204"/>
        <end position="253"/>
    </location>
</feature>
<dbReference type="GO" id="GO:0005737">
    <property type="term" value="C:cytoplasm"/>
    <property type="evidence" value="ECO:0007669"/>
    <property type="project" value="TreeGrafter"/>
</dbReference>
<gene>
    <name evidence="6" type="ORF">B0T18DRAFT_471618</name>
</gene>
<dbReference type="InterPro" id="IPR033133">
    <property type="entry name" value="PUM-HD"/>
</dbReference>
<dbReference type="PROSITE" id="PS50302">
    <property type="entry name" value="PUM"/>
    <property type="match status" value="3"/>
</dbReference>
<evidence type="ECO:0000313" key="7">
    <source>
        <dbReference type="Proteomes" id="UP001172155"/>
    </source>
</evidence>
<dbReference type="GO" id="GO:0010608">
    <property type="term" value="P:post-transcriptional regulation of gene expression"/>
    <property type="evidence" value="ECO:0007669"/>
    <property type="project" value="TreeGrafter"/>
</dbReference>
<feature type="region of interest" description="Disordered" evidence="4">
    <location>
        <begin position="811"/>
        <end position="841"/>
    </location>
</feature>
<keyword evidence="1" id="KW-0677">Repeat</keyword>
<dbReference type="Proteomes" id="UP001172155">
    <property type="component" value="Unassembled WGS sequence"/>
</dbReference>
<dbReference type="InterPro" id="IPR001313">
    <property type="entry name" value="Pumilio_RNA-bd_rpt"/>
</dbReference>
<comment type="function">
    <text evidence="2">RNA-binding nucleolar protein required for pre-rRNA processing. Involved in production of 18S rRNA and assembly of small ribosomal subunit.</text>
</comment>